<dbReference type="OrthoDB" id="461707at2"/>
<dbReference type="Proteomes" id="UP000002384">
    <property type="component" value="Chromosome"/>
</dbReference>
<dbReference type="eggNOG" id="COG5499">
    <property type="taxonomic scope" value="Bacteria"/>
</dbReference>
<dbReference type="STRING" id="65393.PCC7424_0900"/>
<gene>
    <name evidence="1" type="ordered locus">PCC7424_0900</name>
</gene>
<evidence type="ECO:0000313" key="2">
    <source>
        <dbReference type="Proteomes" id="UP000002384"/>
    </source>
</evidence>
<organism evidence="1 2">
    <name type="scientific">Gloeothece citriformis (strain PCC 7424)</name>
    <name type="common">Cyanothece sp. (strain PCC 7424)</name>
    <dbReference type="NCBI Taxonomy" id="65393"/>
    <lineage>
        <taxon>Bacteria</taxon>
        <taxon>Bacillati</taxon>
        <taxon>Cyanobacteriota</taxon>
        <taxon>Cyanophyceae</taxon>
        <taxon>Oscillatoriophycideae</taxon>
        <taxon>Chroococcales</taxon>
        <taxon>Aphanothecaceae</taxon>
        <taxon>Gloeothece</taxon>
        <taxon>Gloeothece citriformis</taxon>
    </lineage>
</organism>
<name>B7KIF0_GLOC7</name>
<keyword evidence="2" id="KW-1185">Reference proteome</keyword>
<dbReference type="AlphaFoldDB" id="B7KIF0"/>
<accession>B7KIF0</accession>
<dbReference type="KEGG" id="cyc:PCC7424_0900"/>
<dbReference type="EMBL" id="CP001291">
    <property type="protein sequence ID" value="ACK69356.1"/>
    <property type="molecule type" value="Genomic_DNA"/>
</dbReference>
<proteinExistence type="predicted"/>
<protein>
    <submittedName>
        <fullName evidence="1">Putative transcription regulator with HTH domain</fullName>
    </submittedName>
</protein>
<evidence type="ECO:0000313" key="1">
    <source>
        <dbReference type="EMBL" id="ACK69356.1"/>
    </source>
</evidence>
<dbReference type="HOGENOM" id="CLU_125852_4_0_3"/>
<sequence>MTSGFKTTSNYYLELMTNFPPRPISNEEELIATQKRINSILDKGQLNQDEKDYLRVLGMLVYEYEEKYEPIPKLEGVELLKAMIEEDNLQPKDFGRVSRVRNILEGKREITEEEKANLVCLIK</sequence>
<reference evidence="2" key="1">
    <citation type="journal article" date="2011" name="MBio">
        <title>Novel metabolic attributes of the genus Cyanothece, comprising a group of unicellular nitrogen-fixing Cyanobacteria.</title>
        <authorList>
            <person name="Bandyopadhyay A."/>
            <person name="Elvitigala T."/>
            <person name="Welsh E."/>
            <person name="Stockel J."/>
            <person name="Liberton M."/>
            <person name="Min H."/>
            <person name="Sherman L.A."/>
            <person name="Pakrasi H.B."/>
        </authorList>
    </citation>
    <scope>NUCLEOTIDE SEQUENCE [LARGE SCALE GENOMIC DNA]</scope>
    <source>
        <strain evidence="2">PCC 7424</strain>
    </source>
</reference>